<reference evidence="3" key="1">
    <citation type="submission" date="2021-04" db="EMBL/GenBank/DDBJ databases">
        <title>Genome based classification of Actinospica acidithermotolerans sp. nov., an actinobacterium isolated from an Indonesian hot spring.</title>
        <authorList>
            <person name="Kusuma A.B."/>
            <person name="Putra K.E."/>
            <person name="Nafisah S."/>
            <person name="Loh J."/>
            <person name="Nouioui I."/>
            <person name="Goodfellow M."/>
        </authorList>
    </citation>
    <scope>NUCLEOTIDE SEQUENCE</scope>
    <source>
        <strain evidence="3">CSCA 57</strain>
    </source>
</reference>
<accession>A0A941EQ09</accession>
<sequence length="332" mass="35385">STNPRPDRRMIYGLDSRARHARARTRSLTPPHLNSTEPLADALYRASTSVGLEGLAAAGRVGVGRRGAFMKFNPPPNWPQPVAGWSPPPGWKPDPSWPKPPPGWQLWIEEDEFVISPFRATASWPQPRAQQPRNWYQRTVSVVLLLIFFFPVGIVLLWMRRDWSVGRRGLVTAVVGIVVLLVAVSPSSPQTTTTALSPTAVGGSSPSAYASASSQSATPSPSPSSSSSAAAVVVAPTKARPATSAPPMTTAAAPAPVHTSAAPVTVHTTKATQPAPVKTTTQKQSCTPLTNSGKCYTPGEFCRSTDHGKSGIDADGDPITCVDNDGWRWERT</sequence>
<evidence type="ECO:0000256" key="2">
    <source>
        <dbReference type="SAM" id="Phobius"/>
    </source>
</evidence>
<comment type="caution">
    <text evidence="3">The sequence shown here is derived from an EMBL/GenBank/DDBJ whole genome shotgun (WGS) entry which is preliminary data.</text>
</comment>
<protein>
    <submittedName>
        <fullName evidence="3">Uncharacterized protein</fullName>
    </submittedName>
</protein>
<keyword evidence="2" id="KW-0472">Membrane</keyword>
<keyword evidence="2" id="KW-1133">Transmembrane helix</keyword>
<evidence type="ECO:0000313" key="4">
    <source>
        <dbReference type="Proteomes" id="UP000675781"/>
    </source>
</evidence>
<feature type="non-terminal residue" evidence="3">
    <location>
        <position position="1"/>
    </location>
</feature>
<dbReference type="AlphaFoldDB" id="A0A941EQ09"/>
<feature type="region of interest" description="Disordered" evidence="1">
    <location>
        <begin position="188"/>
        <end position="227"/>
    </location>
</feature>
<dbReference type="EMBL" id="JAGSOG010000110">
    <property type="protein sequence ID" value="MBR7835817.1"/>
    <property type="molecule type" value="Genomic_DNA"/>
</dbReference>
<feature type="transmembrane region" description="Helical" evidence="2">
    <location>
        <begin position="135"/>
        <end position="158"/>
    </location>
</feature>
<evidence type="ECO:0000313" key="3">
    <source>
        <dbReference type="EMBL" id="MBR7835817.1"/>
    </source>
</evidence>
<evidence type="ECO:0000256" key="1">
    <source>
        <dbReference type="SAM" id="MobiDB-lite"/>
    </source>
</evidence>
<feature type="transmembrane region" description="Helical" evidence="2">
    <location>
        <begin position="170"/>
        <end position="188"/>
    </location>
</feature>
<gene>
    <name evidence="3" type="ORF">KDL01_21265</name>
</gene>
<dbReference type="Proteomes" id="UP000675781">
    <property type="component" value="Unassembled WGS sequence"/>
</dbReference>
<keyword evidence="4" id="KW-1185">Reference proteome</keyword>
<feature type="region of interest" description="Disordered" evidence="1">
    <location>
        <begin position="268"/>
        <end position="287"/>
    </location>
</feature>
<proteinExistence type="predicted"/>
<keyword evidence="2" id="KW-0812">Transmembrane</keyword>
<organism evidence="3 4">
    <name type="scientific">Actinospica durhamensis</name>
    <dbReference type="NCBI Taxonomy" id="1508375"/>
    <lineage>
        <taxon>Bacteria</taxon>
        <taxon>Bacillati</taxon>
        <taxon>Actinomycetota</taxon>
        <taxon>Actinomycetes</taxon>
        <taxon>Catenulisporales</taxon>
        <taxon>Actinospicaceae</taxon>
        <taxon>Actinospica</taxon>
    </lineage>
</organism>
<feature type="compositionally biased region" description="Low complexity" evidence="1">
    <location>
        <begin position="204"/>
        <end position="227"/>
    </location>
</feature>
<name>A0A941EQ09_9ACTN</name>